<dbReference type="Proteomes" id="UP000067626">
    <property type="component" value="Chromosome"/>
</dbReference>
<evidence type="ECO:0000313" key="4">
    <source>
        <dbReference type="Proteomes" id="UP000067626"/>
    </source>
</evidence>
<proteinExistence type="predicted"/>
<dbReference type="PROSITE" id="PS50110">
    <property type="entry name" value="RESPONSE_REGULATORY"/>
    <property type="match status" value="1"/>
</dbReference>
<accession>A0A0K1ECR1</accession>
<dbReference type="Pfam" id="PF14082">
    <property type="entry name" value="SduA_C"/>
    <property type="match status" value="1"/>
</dbReference>
<dbReference type="KEGG" id="ccro:CMC5_028030"/>
<feature type="modified residue" description="4-aspartylphosphate" evidence="1">
    <location>
        <position position="57"/>
    </location>
</feature>
<dbReference type="STRING" id="52.CMC5_028030"/>
<dbReference type="InterPro" id="IPR011006">
    <property type="entry name" value="CheY-like_superfamily"/>
</dbReference>
<dbReference type="SUPFAM" id="SSF52172">
    <property type="entry name" value="CheY-like"/>
    <property type="match status" value="1"/>
</dbReference>
<organism evidence="3 4">
    <name type="scientific">Chondromyces crocatus</name>
    <dbReference type="NCBI Taxonomy" id="52"/>
    <lineage>
        <taxon>Bacteria</taxon>
        <taxon>Pseudomonadati</taxon>
        <taxon>Myxococcota</taxon>
        <taxon>Polyangia</taxon>
        <taxon>Polyangiales</taxon>
        <taxon>Polyangiaceae</taxon>
        <taxon>Chondromyces</taxon>
    </lineage>
</organism>
<reference evidence="3 4" key="1">
    <citation type="submission" date="2015-07" db="EMBL/GenBank/DDBJ databases">
        <title>Genome analysis of myxobacterium Chondromyces crocatus Cm c5 reveals a high potential for natural compound synthesis and the genetic basis for the loss of fruiting body formation.</title>
        <authorList>
            <person name="Zaburannyi N."/>
            <person name="Bunk B."/>
            <person name="Maier J."/>
            <person name="Overmann J."/>
            <person name="Mueller R."/>
        </authorList>
    </citation>
    <scope>NUCLEOTIDE SEQUENCE [LARGE SCALE GENOMIC DNA]</scope>
    <source>
        <strain evidence="3 4">Cm c5</strain>
    </source>
</reference>
<dbReference type="GO" id="GO:0000160">
    <property type="term" value="P:phosphorelay signal transduction system"/>
    <property type="evidence" value="ECO:0007669"/>
    <property type="project" value="InterPro"/>
</dbReference>
<evidence type="ECO:0000256" key="1">
    <source>
        <dbReference type="PROSITE-ProRule" id="PRU00169"/>
    </source>
</evidence>
<sequence>MSDGTSKRILLVEDDDQNAEDYTAWLQAAGYVVERAAAVDDGLARAEAFKPDVVMLDLQLPSHPGRADADAAHGLRALEGLLRDDPFRPVVIATAHSRNRELMREVMQRNRGGQFLFKDERDLKGALLRAIAVALASPVYVASRTVRAFEALVERNELEERYREFLKKNWRIILGPRYRECKSPHDVGRGAKVDLLFVRHDDFPDLWELKRPDQPVLKGYGDRLHLSEECARAVGQLMEYIDLAEKERAGPNSYEARKGLQVRLERPRGVVVIGRRSDDRERDHLALQNSFLAGISILTYDDLLDSAREILTFLRDYRNGDADP</sequence>
<dbReference type="InterPro" id="IPR025359">
    <property type="entry name" value="SduA_C"/>
</dbReference>
<evidence type="ECO:0000313" key="3">
    <source>
        <dbReference type="EMBL" id="AKT38655.1"/>
    </source>
</evidence>
<protein>
    <recommendedName>
        <fullName evidence="2">Response regulatory domain-containing protein</fullName>
    </recommendedName>
</protein>
<gene>
    <name evidence="3" type="ORF">CMC5_028030</name>
</gene>
<keyword evidence="4" id="KW-1185">Reference proteome</keyword>
<dbReference type="InterPro" id="IPR001789">
    <property type="entry name" value="Sig_transdc_resp-reg_receiver"/>
</dbReference>
<dbReference type="AlphaFoldDB" id="A0A0K1ECR1"/>
<keyword evidence="1" id="KW-0597">Phosphoprotein</keyword>
<name>A0A0K1ECR1_CHOCO</name>
<evidence type="ECO:0000259" key="2">
    <source>
        <dbReference type="PROSITE" id="PS50110"/>
    </source>
</evidence>
<dbReference type="CDD" id="cd00156">
    <property type="entry name" value="REC"/>
    <property type="match status" value="1"/>
</dbReference>
<dbReference type="RefSeq" id="WP_050430857.1">
    <property type="nucleotide sequence ID" value="NZ_CP012159.1"/>
</dbReference>
<dbReference type="EMBL" id="CP012159">
    <property type="protein sequence ID" value="AKT38655.1"/>
    <property type="molecule type" value="Genomic_DNA"/>
</dbReference>
<feature type="domain" description="Response regulatory" evidence="2">
    <location>
        <begin position="8"/>
        <end position="133"/>
    </location>
</feature>
<dbReference type="Pfam" id="PF00072">
    <property type="entry name" value="Response_reg"/>
    <property type="match status" value="1"/>
</dbReference>
<dbReference type="OrthoDB" id="5500803at2"/>
<dbReference type="SMART" id="SM00448">
    <property type="entry name" value="REC"/>
    <property type="match status" value="1"/>
</dbReference>
<dbReference type="Gene3D" id="3.40.50.2300">
    <property type="match status" value="1"/>
</dbReference>